<keyword evidence="7" id="KW-1185">Reference proteome</keyword>
<keyword evidence="2 4" id="KW-0863">Zinc-finger</keyword>
<dbReference type="InterPro" id="IPR001876">
    <property type="entry name" value="Znf_RanBP2"/>
</dbReference>
<sequence>MLSSRSGSSNLIFDPIRETIDSFLITTLKVFFSNNNFINSIQKDLNKCRHPQNQPCIISSLQASIDQYKKGLIINTLPLRQSLAALYQNERKFTLDSADWDIIETMSIILNAIHIKAIDFPCGIQNNDILSISCNEACPFHMIFYLGVDENYTCECGNENSNPWDNTNMCQYFNINEIFEDYNHEVSQNMSKLPNFIIKEKGIACNSPSFLNKIVNKIEERLSNATSDSCYLDNCHINRSKITFRLTKCPEIYLINLIWENNNPLYIQVMLATVSISSTIMIDEIYGIGPKIRYNLKGIVFYRNSFYDYAYRNDDKWKFSGLHENSGWYELLQEITVLKYLPICLVYEKTPLNQPYSFDVKIHKIMFVEKLAGECEEYETVYGSRVISTEKKVSGLFEKIKKNNVEKQKNPDLRSLYMKSNVINEVSLPVSKKIQRPQTDSSFPSIIDVKSSSVLKEEKKVQQNSSYNQKPVSEPMLNILRVNSIIKNPSSVIEKNPLSSVIEKKSHSSVIEKKSLSYDIEKKPPSPIKKIWKCKCGSENIDSWEVCSKCYQLKPGVEGWVCEFCKTKNDSEFLVSCSVCEETNQKAFFSDPNSDEIIKSFDLQNKPKAPIKFYDDYEPSPVEEKKQKAQKLENPNKKPLEFFRIEKKNNTWDCDCGSSNINEWEICEKCYKTKPKLRDWDCKFCKAKNPPENINRCYKCYNTKNSISGKNQEYSLCKKCKTENRIYADTCESCEKIKDQDYDSIEKNNKSEKLEEINADIWECPKCETKNSIEKNKCFYCKLVNPYIVPKKYQNLEEKVKIETWECKCGKINNQIKMFCGKCYEKKK</sequence>
<dbReference type="GO" id="GO:0008270">
    <property type="term" value="F:zinc ion binding"/>
    <property type="evidence" value="ECO:0007669"/>
    <property type="project" value="UniProtKB-KW"/>
</dbReference>
<evidence type="ECO:0000256" key="2">
    <source>
        <dbReference type="ARBA" id="ARBA00022771"/>
    </source>
</evidence>
<organism evidence="6 7">
    <name type="scientific">Stentor coeruleus</name>
    <dbReference type="NCBI Taxonomy" id="5963"/>
    <lineage>
        <taxon>Eukaryota</taxon>
        <taxon>Sar</taxon>
        <taxon>Alveolata</taxon>
        <taxon>Ciliophora</taxon>
        <taxon>Postciliodesmatophora</taxon>
        <taxon>Heterotrichea</taxon>
        <taxon>Heterotrichida</taxon>
        <taxon>Stentoridae</taxon>
        <taxon>Stentor</taxon>
    </lineage>
</organism>
<evidence type="ECO:0000256" key="3">
    <source>
        <dbReference type="ARBA" id="ARBA00022833"/>
    </source>
</evidence>
<evidence type="ECO:0000256" key="4">
    <source>
        <dbReference type="PROSITE-ProRule" id="PRU00322"/>
    </source>
</evidence>
<dbReference type="Proteomes" id="UP000187209">
    <property type="component" value="Unassembled WGS sequence"/>
</dbReference>
<feature type="domain" description="RanBP2-type" evidence="5">
    <location>
        <begin position="758"/>
        <end position="787"/>
    </location>
</feature>
<evidence type="ECO:0000259" key="5">
    <source>
        <dbReference type="PROSITE" id="PS50199"/>
    </source>
</evidence>
<keyword evidence="1" id="KW-0479">Metal-binding</keyword>
<dbReference type="PROSITE" id="PS50199">
    <property type="entry name" value="ZF_RANBP2_2"/>
    <property type="match status" value="1"/>
</dbReference>
<dbReference type="EMBL" id="MPUH01000668">
    <property type="protein sequence ID" value="OMJ75802.1"/>
    <property type="molecule type" value="Genomic_DNA"/>
</dbReference>
<gene>
    <name evidence="6" type="ORF">SteCoe_24982</name>
</gene>
<protein>
    <recommendedName>
        <fullName evidence="5">RanBP2-type domain-containing protein</fullName>
    </recommendedName>
</protein>
<dbReference type="AlphaFoldDB" id="A0A1R2BGB0"/>
<dbReference type="SMART" id="SM00547">
    <property type="entry name" value="ZnF_RBZ"/>
    <property type="match status" value="3"/>
</dbReference>
<dbReference type="PROSITE" id="PS01358">
    <property type="entry name" value="ZF_RANBP2_1"/>
    <property type="match status" value="1"/>
</dbReference>
<evidence type="ECO:0000313" key="7">
    <source>
        <dbReference type="Proteomes" id="UP000187209"/>
    </source>
</evidence>
<evidence type="ECO:0000256" key="1">
    <source>
        <dbReference type="ARBA" id="ARBA00022723"/>
    </source>
</evidence>
<reference evidence="6 7" key="1">
    <citation type="submission" date="2016-11" db="EMBL/GenBank/DDBJ databases">
        <title>The macronuclear genome of Stentor coeruleus: a giant cell with tiny introns.</title>
        <authorList>
            <person name="Slabodnick M."/>
            <person name="Ruby J.G."/>
            <person name="Reiff S.B."/>
            <person name="Swart E.C."/>
            <person name="Gosai S."/>
            <person name="Prabakaran S."/>
            <person name="Witkowska E."/>
            <person name="Larue G.E."/>
            <person name="Fisher S."/>
            <person name="Freeman R.M."/>
            <person name="Gunawardena J."/>
            <person name="Chu W."/>
            <person name="Stover N.A."/>
            <person name="Gregory B.D."/>
            <person name="Nowacki M."/>
            <person name="Derisi J."/>
            <person name="Roy S.W."/>
            <person name="Marshall W.F."/>
            <person name="Sood P."/>
        </authorList>
    </citation>
    <scope>NUCLEOTIDE SEQUENCE [LARGE SCALE GENOMIC DNA]</scope>
    <source>
        <strain evidence="6">WM001</strain>
    </source>
</reference>
<keyword evidence="3" id="KW-0862">Zinc</keyword>
<comment type="caution">
    <text evidence="6">The sequence shown here is derived from an EMBL/GenBank/DDBJ whole genome shotgun (WGS) entry which is preliminary data.</text>
</comment>
<proteinExistence type="predicted"/>
<dbReference type="OrthoDB" id="424012at2759"/>
<accession>A0A1R2BGB0</accession>
<evidence type="ECO:0000313" key="6">
    <source>
        <dbReference type="EMBL" id="OMJ75802.1"/>
    </source>
</evidence>
<name>A0A1R2BGB0_9CILI</name>